<evidence type="ECO:0000259" key="6">
    <source>
        <dbReference type="PROSITE" id="PS50172"/>
    </source>
</evidence>
<feature type="region of interest" description="Disordered" evidence="5">
    <location>
        <begin position="465"/>
        <end position="535"/>
    </location>
</feature>
<evidence type="ECO:0000256" key="2">
    <source>
        <dbReference type="ARBA" id="ARBA00022771"/>
    </source>
</evidence>
<dbReference type="GO" id="GO:0008270">
    <property type="term" value="F:zinc ion binding"/>
    <property type="evidence" value="ECO:0007669"/>
    <property type="project" value="UniProtKB-KW"/>
</dbReference>
<dbReference type="InterPro" id="IPR006572">
    <property type="entry name" value="Znf_DBF"/>
</dbReference>
<dbReference type="PROSITE" id="PS50172">
    <property type="entry name" value="BRCT"/>
    <property type="match status" value="1"/>
</dbReference>
<evidence type="ECO:0000313" key="8">
    <source>
        <dbReference type="Ensembl" id="ENSANIP00000007660.1"/>
    </source>
</evidence>
<proteinExistence type="predicted"/>
<feature type="region of interest" description="Disordered" evidence="5">
    <location>
        <begin position="589"/>
        <end position="625"/>
    </location>
</feature>
<keyword evidence="2 4" id="KW-0863">Zinc-finger</keyword>
<dbReference type="Pfam" id="PF07535">
    <property type="entry name" value="zf-DBF"/>
    <property type="match status" value="1"/>
</dbReference>
<evidence type="ECO:0000313" key="9">
    <source>
        <dbReference type="Proteomes" id="UP000694541"/>
    </source>
</evidence>
<keyword evidence="9" id="KW-1185">Reference proteome</keyword>
<accession>A0A8B9MGY6</accession>
<evidence type="ECO:0000256" key="5">
    <source>
        <dbReference type="SAM" id="MobiDB-lite"/>
    </source>
</evidence>
<dbReference type="AlphaFoldDB" id="A0A8B9MGY6"/>
<name>A0A8B9MGY6_9AVES</name>
<feature type="domain" description="BRCT" evidence="6">
    <location>
        <begin position="5"/>
        <end position="59"/>
    </location>
</feature>
<dbReference type="PROSITE" id="PS51265">
    <property type="entry name" value="ZF_DBF4"/>
    <property type="match status" value="1"/>
</dbReference>
<protein>
    <recommendedName>
        <fullName evidence="10">Protein DBF4 homolog B</fullName>
    </recommendedName>
</protein>
<feature type="compositionally biased region" description="Polar residues" evidence="5">
    <location>
        <begin position="604"/>
        <end position="621"/>
    </location>
</feature>
<keyword evidence="1" id="KW-0479">Metal-binding</keyword>
<evidence type="ECO:0000256" key="4">
    <source>
        <dbReference type="PROSITE-ProRule" id="PRU00600"/>
    </source>
</evidence>
<keyword evidence="3" id="KW-0862">Zinc</keyword>
<evidence type="ECO:0000256" key="1">
    <source>
        <dbReference type="ARBA" id="ARBA00022723"/>
    </source>
</evidence>
<dbReference type="FunFam" id="6.10.250.3410:FF:000001">
    <property type="entry name" value="Protein DBF4 homolog A"/>
    <property type="match status" value="1"/>
</dbReference>
<dbReference type="PANTHER" id="PTHR15375">
    <property type="entry name" value="ACTIVATOR OF S-PHASE KINASE-RELATED"/>
    <property type="match status" value="1"/>
</dbReference>
<evidence type="ECO:0000256" key="3">
    <source>
        <dbReference type="ARBA" id="ARBA00022833"/>
    </source>
</evidence>
<dbReference type="InterPro" id="IPR001357">
    <property type="entry name" value="BRCT_dom"/>
</dbReference>
<sequence length="776" mass="83748">MAGPAGPRPLRGKSFYLDLPSGRSARELAEVIRRLGGVTESFLSKEISYVVSSNKEAKRDKARTRTEKQSSMTSEDAKATSPTPSTSKGNNTRPHQKPPDTALISRGKELLQKAMKNQDTCSGSSILANARLWGVQVLHVDEMLSYTQQLLCATSGARKRCQKTEAKCLSSGSKCRKGKLKPPFLKVEDQSRQFRPFHHQFKSFPNLNFLAPKSSSPFEPLKSLSNSCRARGVEGCPMRSEGEKTPQSTPVTVPKKKRGFCECCQETFEELQKHLQSSQHKRFALDDSQYAPVDHVISQLTNNFVEQSAKVPRSCLTDKCLVPQAQVTGGIEMLTAELGKQREQPEQGAVELLIDVERDHGLKTKGCSPCLPRDRASNPREGGELSKNCSLGLPLGAELTRGVCAVPGTTEESAVGDTDSGLAPDLGWRTHVAATHAGEAIAPSSEPHKQQVLGSIGHLLQALPASRKRQLSSRQSTQVGKKPRLELGSDLSPSKQTNPVDGGMGGQSAGQMSEPGLPGVVEAGSLPLSTKLSNRPHSSLGLDLCPCGNPGDPASQPGSLEAVSVGFDPTEAAAASTVSECGWNRVNMSSQGKQLGGENENTHRNLNSPELESTMSKTSCPTGRLPSPKLPVAEARCCCLLCVRAAQKIAPELPDLPGHSKEQAPCPGLLQPLPHNAQADHDFSRSSSESDWDVQLLSTLTSVQDGRIQSVDRDLLQRTHVNVKDSGYESQLCSVLKQKSELAWADKEDKNCRNCCTETKGTSFPMFETCFGSWTS</sequence>
<dbReference type="GO" id="GO:1901987">
    <property type="term" value="P:regulation of cell cycle phase transition"/>
    <property type="evidence" value="ECO:0007669"/>
    <property type="project" value="TreeGrafter"/>
</dbReference>
<dbReference type="GO" id="GO:0031431">
    <property type="term" value="C:Dbf4-dependent protein kinase complex"/>
    <property type="evidence" value="ECO:0007669"/>
    <property type="project" value="TreeGrafter"/>
</dbReference>
<feature type="domain" description="DBF4-type" evidence="7">
    <location>
        <begin position="254"/>
        <end position="303"/>
    </location>
</feature>
<feature type="compositionally biased region" description="Basic and acidic residues" evidence="5">
    <location>
        <begin position="55"/>
        <end position="68"/>
    </location>
</feature>
<evidence type="ECO:0000259" key="7">
    <source>
        <dbReference type="PROSITE" id="PS51265"/>
    </source>
</evidence>
<feature type="compositionally biased region" description="Polar residues" evidence="5">
    <location>
        <begin position="69"/>
        <end position="93"/>
    </location>
</feature>
<dbReference type="GO" id="GO:0010571">
    <property type="term" value="P:positive regulation of nuclear cell cycle DNA replication"/>
    <property type="evidence" value="ECO:0007669"/>
    <property type="project" value="TreeGrafter"/>
</dbReference>
<dbReference type="GO" id="GO:0043539">
    <property type="term" value="F:protein serine/threonine kinase activator activity"/>
    <property type="evidence" value="ECO:0007669"/>
    <property type="project" value="TreeGrafter"/>
</dbReference>
<dbReference type="Proteomes" id="UP000694541">
    <property type="component" value="Unplaced"/>
</dbReference>
<dbReference type="SMART" id="SM00586">
    <property type="entry name" value="ZnF_DBF"/>
    <property type="match status" value="1"/>
</dbReference>
<evidence type="ECO:0008006" key="10">
    <source>
        <dbReference type="Google" id="ProtNLM"/>
    </source>
</evidence>
<feature type="region of interest" description="Disordered" evidence="5">
    <location>
        <begin position="655"/>
        <end position="687"/>
    </location>
</feature>
<dbReference type="PANTHER" id="PTHR15375:SF24">
    <property type="entry name" value="PROTEIN DBF4 HOMOLOG B"/>
    <property type="match status" value="1"/>
</dbReference>
<dbReference type="InterPro" id="IPR051590">
    <property type="entry name" value="Replication_Regulatory_Kinase"/>
</dbReference>
<dbReference type="InterPro" id="IPR038545">
    <property type="entry name" value="Znf_DBF_sf"/>
</dbReference>
<dbReference type="Gene3D" id="6.10.250.3410">
    <property type="entry name" value="DBF zinc finger"/>
    <property type="match status" value="1"/>
</dbReference>
<reference evidence="8" key="2">
    <citation type="submission" date="2025-09" db="UniProtKB">
        <authorList>
            <consortium name="Ensembl"/>
        </authorList>
    </citation>
    <scope>IDENTIFICATION</scope>
</reference>
<dbReference type="GO" id="GO:0003676">
    <property type="term" value="F:nucleic acid binding"/>
    <property type="evidence" value="ECO:0007669"/>
    <property type="project" value="InterPro"/>
</dbReference>
<organism evidence="8 9">
    <name type="scientific">Accipiter nisus</name>
    <name type="common">Eurasian sparrowhawk</name>
    <dbReference type="NCBI Taxonomy" id="211598"/>
    <lineage>
        <taxon>Eukaryota</taxon>
        <taxon>Metazoa</taxon>
        <taxon>Chordata</taxon>
        <taxon>Craniata</taxon>
        <taxon>Vertebrata</taxon>
        <taxon>Euteleostomi</taxon>
        <taxon>Archelosauria</taxon>
        <taxon>Archosauria</taxon>
        <taxon>Dinosauria</taxon>
        <taxon>Saurischia</taxon>
        <taxon>Theropoda</taxon>
        <taxon>Coelurosauria</taxon>
        <taxon>Aves</taxon>
        <taxon>Neognathae</taxon>
        <taxon>Neoaves</taxon>
        <taxon>Telluraves</taxon>
        <taxon>Accipitrimorphae</taxon>
        <taxon>Accipitriformes</taxon>
        <taxon>Accipitridae</taxon>
        <taxon>Accipitrinae</taxon>
        <taxon>Accipiter</taxon>
    </lineage>
</organism>
<reference evidence="8" key="1">
    <citation type="submission" date="2025-08" db="UniProtKB">
        <authorList>
            <consortium name="Ensembl"/>
        </authorList>
    </citation>
    <scope>IDENTIFICATION</scope>
</reference>
<dbReference type="Ensembl" id="ENSANIT00000007917.1">
    <property type="protein sequence ID" value="ENSANIP00000007660.1"/>
    <property type="gene ID" value="ENSANIG00000005202.1"/>
</dbReference>
<feature type="region of interest" description="Disordered" evidence="5">
    <location>
        <begin position="53"/>
        <end position="101"/>
    </location>
</feature>